<name>A0ABS9XZ05_9ACTN</name>
<organism evidence="1 2">
    <name type="scientific">Streptomyces spinosisporus</name>
    <dbReference type="NCBI Taxonomy" id="2927582"/>
    <lineage>
        <taxon>Bacteria</taxon>
        <taxon>Bacillati</taxon>
        <taxon>Actinomycetota</taxon>
        <taxon>Actinomycetes</taxon>
        <taxon>Kitasatosporales</taxon>
        <taxon>Streptomycetaceae</taxon>
        <taxon>Streptomyces</taxon>
    </lineage>
</organism>
<protein>
    <recommendedName>
        <fullName evidence="3">WXG100 family type VII secretion target</fullName>
    </recommendedName>
</protein>
<sequence length="105" mass="11569">MSKGDLVLSLAGLDDLALQLRSIKKRMDDTGQVDRKLGNGELGSASAYDAMEDFIHGWKDGRKEIDNGIDGVAKMAQDIVDKLTKLDVDLRNALRKHEEEGKDAK</sequence>
<proteinExistence type="predicted"/>
<keyword evidence="2" id="KW-1185">Reference proteome</keyword>
<dbReference type="RefSeq" id="WP_242713900.1">
    <property type="nucleotide sequence ID" value="NZ_JALDAX010000046.1"/>
</dbReference>
<reference evidence="1" key="1">
    <citation type="submission" date="2022-03" db="EMBL/GenBank/DDBJ databases">
        <title>Streptomyces 7R015 and 7R016 isolated from Barleria lupulina in Thailand.</title>
        <authorList>
            <person name="Kanchanasin P."/>
            <person name="Phongsopitanun W."/>
            <person name="Tanasupawat S."/>
        </authorList>
    </citation>
    <scope>NUCLEOTIDE SEQUENCE</scope>
    <source>
        <strain evidence="1">7R016</strain>
    </source>
</reference>
<dbReference type="Proteomes" id="UP001165270">
    <property type="component" value="Unassembled WGS sequence"/>
</dbReference>
<evidence type="ECO:0008006" key="3">
    <source>
        <dbReference type="Google" id="ProtNLM"/>
    </source>
</evidence>
<gene>
    <name evidence="1" type="ORF">MQN93_43570</name>
</gene>
<accession>A0ABS9XZ05</accession>
<comment type="caution">
    <text evidence="1">The sequence shown here is derived from an EMBL/GenBank/DDBJ whole genome shotgun (WGS) entry which is preliminary data.</text>
</comment>
<dbReference type="EMBL" id="JALDAX010000046">
    <property type="protein sequence ID" value="MCI3246576.1"/>
    <property type="molecule type" value="Genomic_DNA"/>
</dbReference>
<evidence type="ECO:0000313" key="2">
    <source>
        <dbReference type="Proteomes" id="UP001165270"/>
    </source>
</evidence>
<evidence type="ECO:0000313" key="1">
    <source>
        <dbReference type="EMBL" id="MCI3246576.1"/>
    </source>
</evidence>